<name>A0A544T6H8_9BACI</name>
<dbReference type="EMBL" id="VDGH01000006">
    <property type="protein sequence ID" value="TQR13041.1"/>
    <property type="molecule type" value="Genomic_DNA"/>
</dbReference>
<organism evidence="2 3">
    <name type="scientific">Psychrobacillus lasiicapitis</name>
    <dbReference type="NCBI Taxonomy" id="1636719"/>
    <lineage>
        <taxon>Bacteria</taxon>
        <taxon>Bacillati</taxon>
        <taxon>Bacillota</taxon>
        <taxon>Bacilli</taxon>
        <taxon>Bacillales</taxon>
        <taxon>Bacillaceae</taxon>
        <taxon>Psychrobacillus</taxon>
    </lineage>
</organism>
<dbReference type="GO" id="GO:0003677">
    <property type="term" value="F:DNA binding"/>
    <property type="evidence" value="ECO:0007669"/>
    <property type="project" value="InterPro"/>
</dbReference>
<protein>
    <submittedName>
        <fullName evidence="2">Fis family transcriptional regulator</fullName>
    </submittedName>
</protein>
<dbReference type="Pfam" id="PF08281">
    <property type="entry name" value="Sigma70_r4_2"/>
    <property type="match status" value="1"/>
</dbReference>
<evidence type="ECO:0000259" key="1">
    <source>
        <dbReference type="Pfam" id="PF08281"/>
    </source>
</evidence>
<dbReference type="InterPro" id="IPR013324">
    <property type="entry name" value="RNA_pol_sigma_r3/r4-like"/>
</dbReference>
<dbReference type="GO" id="GO:0006352">
    <property type="term" value="P:DNA-templated transcription initiation"/>
    <property type="evidence" value="ECO:0007669"/>
    <property type="project" value="InterPro"/>
</dbReference>
<proteinExistence type="predicted"/>
<dbReference type="CDD" id="cd06171">
    <property type="entry name" value="Sigma70_r4"/>
    <property type="match status" value="1"/>
</dbReference>
<gene>
    <name evidence="2" type="ORF">FG382_10925</name>
</gene>
<dbReference type="AlphaFoldDB" id="A0A544T6H8"/>
<feature type="domain" description="RNA polymerase sigma factor 70 region 4 type 2" evidence="1">
    <location>
        <begin position="101"/>
        <end position="152"/>
    </location>
</feature>
<dbReference type="GO" id="GO:0016987">
    <property type="term" value="F:sigma factor activity"/>
    <property type="evidence" value="ECO:0007669"/>
    <property type="project" value="InterPro"/>
</dbReference>
<dbReference type="InterPro" id="IPR036388">
    <property type="entry name" value="WH-like_DNA-bd_sf"/>
</dbReference>
<sequence length="158" mass="18840">MLNWADKLIKEYTYHRKELEHLKERLDPMNPKDNADIKIINSMIDDMSYALEWMKKGRRPGNLHGTDKRSIYQRRALLDMDLFPTIELDTEQTSLSEEQKQKIISILIELSHRERQCYLMHMAYGMSLTEIAEELNLKKRTIQQYIDRAKEKVKVLVS</sequence>
<evidence type="ECO:0000313" key="2">
    <source>
        <dbReference type="EMBL" id="TQR13041.1"/>
    </source>
</evidence>
<dbReference type="OrthoDB" id="2083683at2"/>
<dbReference type="InterPro" id="IPR013249">
    <property type="entry name" value="RNA_pol_sigma70_r4_t2"/>
</dbReference>
<reference evidence="2 3" key="1">
    <citation type="submission" date="2019-05" db="EMBL/GenBank/DDBJ databases">
        <title>Psychrobacillus vulpis sp. nov., a new species isolated from feces of a red fox that inhabits in The Tablas de Daimiel Natural Park, Albacete, Spain.</title>
        <authorList>
            <person name="Rodriguez M."/>
            <person name="Reina J.C."/>
            <person name="Bejar V."/>
            <person name="Llamas I."/>
        </authorList>
    </citation>
    <scope>NUCLEOTIDE SEQUENCE [LARGE SCALE GENOMIC DNA]</scope>
    <source>
        <strain evidence="2 3">NEAU-3TGS17</strain>
    </source>
</reference>
<comment type="caution">
    <text evidence="2">The sequence shown here is derived from an EMBL/GenBank/DDBJ whole genome shotgun (WGS) entry which is preliminary data.</text>
</comment>
<dbReference type="Gene3D" id="1.10.10.10">
    <property type="entry name" value="Winged helix-like DNA-binding domain superfamily/Winged helix DNA-binding domain"/>
    <property type="match status" value="1"/>
</dbReference>
<dbReference type="NCBIfam" id="NF005385">
    <property type="entry name" value="PRK06930.1"/>
    <property type="match status" value="1"/>
</dbReference>
<dbReference type="RefSeq" id="WP_142538923.1">
    <property type="nucleotide sequence ID" value="NZ_BMIE01000004.1"/>
</dbReference>
<dbReference type="SUPFAM" id="SSF88659">
    <property type="entry name" value="Sigma3 and sigma4 domains of RNA polymerase sigma factors"/>
    <property type="match status" value="1"/>
</dbReference>
<keyword evidence="3" id="KW-1185">Reference proteome</keyword>
<dbReference type="Proteomes" id="UP000317316">
    <property type="component" value="Unassembled WGS sequence"/>
</dbReference>
<accession>A0A544T6H8</accession>
<evidence type="ECO:0000313" key="3">
    <source>
        <dbReference type="Proteomes" id="UP000317316"/>
    </source>
</evidence>